<reference evidence="1 2" key="1">
    <citation type="submission" date="2023-11" db="EMBL/GenBank/DDBJ databases">
        <title>Paucibacter sp. nov., isolated from fresh soil in Korea.</title>
        <authorList>
            <person name="Le N.T.T."/>
        </authorList>
    </citation>
    <scope>NUCLEOTIDE SEQUENCE [LARGE SCALE GENOMIC DNA]</scope>
    <source>
        <strain evidence="1 2">R3-3</strain>
    </source>
</reference>
<dbReference type="EMBL" id="JAXCLA010000012">
    <property type="protein sequence ID" value="MDY0748968.1"/>
    <property type="molecule type" value="Genomic_DNA"/>
</dbReference>
<sequence>MPMDPYRAFLVQRRADLRRIARQTCGEHTAEDVEVEAWLIAERIATKRGFAINFSHRADQEQVLAWLYGHLVKYADKQLRYAMKLDKDWDKEDADSAVHTMARLLTAPDVFDPAILLLRREEIPDPLSLTRHSYSQASAYVILLCRFDWDAQELAEHLRIVEQTLLARLRWFGAWTRWQAGLFDGLQTIAIDFEPTKRRSFVSRVHETAGGTESQLAWNFAPTPGQHS</sequence>
<protein>
    <submittedName>
        <fullName evidence="1">Uncharacterized protein</fullName>
    </submittedName>
</protein>
<evidence type="ECO:0000313" key="2">
    <source>
        <dbReference type="Proteomes" id="UP001285263"/>
    </source>
</evidence>
<proteinExistence type="predicted"/>
<evidence type="ECO:0000313" key="1">
    <source>
        <dbReference type="EMBL" id="MDY0748968.1"/>
    </source>
</evidence>
<accession>A0ABU5DSW9</accession>
<name>A0ABU5DSW9_9BURK</name>
<comment type="caution">
    <text evidence="1">The sequence shown here is derived from an EMBL/GenBank/DDBJ whole genome shotgun (WGS) entry which is preliminary data.</text>
</comment>
<gene>
    <name evidence="1" type="ORF">SNE35_31005</name>
</gene>
<keyword evidence="2" id="KW-1185">Reference proteome</keyword>
<dbReference type="RefSeq" id="WP_320426936.1">
    <property type="nucleotide sequence ID" value="NZ_JAXCLA010000012.1"/>
</dbReference>
<organism evidence="1 2">
    <name type="scientific">Roseateles agri</name>
    <dbReference type="NCBI Taxonomy" id="3098619"/>
    <lineage>
        <taxon>Bacteria</taxon>
        <taxon>Pseudomonadati</taxon>
        <taxon>Pseudomonadota</taxon>
        <taxon>Betaproteobacteria</taxon>
        <taxon>Burkholderiales</taxon>
        <taxon>Sphaerotilaceae</taxon>
        <taxon>Roseateles</taxon>
    </lineage>
</organism>
<dbReference type="Proteomes" id="UP001285263">
    <property type="component" value="Unassembled WGS sequence"/>
</dbReference>